<dbReference type="GO" id="GO:0097367">
    <property type="term" value="F:carbohydrate derivative binding"/>
    <property type="evidence" value="ECO:0007669"/>
    <property type="project" value="InterPro"/>
</dbReference>
<dbReference type="SUPFAM" id="SSF53697">
    <property type="entry name" value="SIS domain"/>
    <property type="match status" value="1"/>
</dbReference>
<dbReference type="GO" id="GO:0004347">
    <property type="term" value="F:glucose-6-phosphate isomerase activity"/>
    <property type="evidence" value="ECO:0007669"/>
    <property type="project" value="InterPro"/>
</dbReference>
<dbReference type="GO" id="GO:0005975">
    <property type="term" value="P:carbohydrate metabolic process"/>
    <property type="evidence" value="ECO:0007669"/>
    <property type="project" value="InterPro"/>
</dbReference>
<dbReference type="InterPro" id="IPR046348">
    <property type="entry name" value="SIS_dom_sf"/>
</dbReference>
<evidence type="ECO:0000313" key="5">
    <source>
        <dbReference type="Proteomes" id="UP000294739"/>
    </source>
</evidence>
<evidence type="ECO:0000256" key="2">
    <source>
        <dbReference type="ARBA" id="ARBA00023235"/>
    </source>
</evidence>
<dbReference type="Gene3D" id="3.40.50.10490">
    <property type="entry name" value="Glucose-6-phosphate isomerase like protein, domain 1"/>
    <property type="match status" value="1"/>
</dbReference>
<keyword evidence="2" id="KW-0413">Isomerase</keyword>
<comment type="similarity">
    <text evidence="1">Belongs to the PGI/PMI family.</text>
</comment>
<evidence type="ECO:0000259" key="3">
    <source>
        <dbReference type="Pfam" id="PF10432"/>
    </source>
</evidence>
<dbReference type="Pfam" id="PF10432">
    <property type="entry name" value="bact-PGI_C"/>
    <property type="match status" value="1"/>
</dbReference>
<evidence type="ECO:0000256" key="1">
    <source>
        <dbReference type="ARBA" id="ARBA00010523"/>
    </source>
</evidence>
<dbReference type="EMBL" id="SMKZ01000001">
    <property type="protein sequence ID" value="TDE15943.1"/>
    <property type="molecule type" value="Genomic_DNA"/>
</dbReference>
<feature type="domain" description="Bifunctional glucose-6-phosphate/mannose-6-phosphate isomerase C-terminal" evidence="3">
    <location>
        <begin position="193"/>
        <end position="336"/>
    </location>
</feature>
<proteinExistence type="inferred from homology"/>
<accession>A0A4R5DXU0</accession>
<dbReference type="InParanoid" id="A0A4R5DXU0"/>
<dbReference type="GO" id="GO:0004476">
    <property type="term" value="F:mannose-6-phosphate isomerase activity"/>
    <property type="evidence" value="ECO:0007669"/>
    <property type="project" value="InterPro"/>
</dbReference>
<dbReference type="GO" id="GO:1901135">
    <property type="term" value="P:carbohydrate derivative metabolic process"/>
    <property type="evidence" value="ECO:0007669"/>
    <property type="project" value="InterPro"/>
</dbReference>
<name>A0A4R5DXU0_9ACTN</name>
<dbReference type="InterPro" id="IPR019490">
    <property type="entry name" value="Glu6P/Mann6P_isomerase_C"/>
</dbReference>
<gene>
    <name evidence="4" type="ORF">E1269_01230</name>
</gene>
<protein>
    <recommendedName>
        <fullName evidence="3">Bifunctional glucose-6-phosphate/mannose-6-phosphate isomerase C-terminal domain-containing protein</fullName>
    </recommendedName>
</protein>
<evidence type="ECO:0000313" key="4">
    <source>
        <dbReference type="EMBL" id="TDE15943.1"/>
    </source>
</evidence>
<keyword evidence="5" id="KW-1185">Reference proteome</keyword>
<dbReference type="RefSeq" id="WP_131890143.1">
    <property type="nucleotide sequence ID" value="NZ_SMKZ01000001.1"/>
</dbReference>
<dbReference type="OrthoDB" id="5241724at2"/>
<dbReference type="Proteomes" id="UP000294739">
    <property type="component" value="Unassembled WGS sequence"/>
</dbReference>
<comment type="caution">
    <text evidence="4">The sequence shown here is derived from an EMBL/GenBank/DDBJ whole genome shotgun (WGS) entry which is preliminary data.</text>
</comment>
<reference evidence="4 5" key="1">
    <citation type="submission" date="2019-03" db="EMBL/GenBank/DDBJ databases">
        <title>Draft genome sequences of novel Actinobacteria.</title>
        <authorList>
            <person name="Sahin N."/>
            <person name="Ay H."/>
            <person name="Saygin H."/>
        </authorList>
    </citation>
    <scope>NUCLEOTIDE SEQUENCE [LARGE SCALE GENOMIC DNA]</scope>
    <source>
        <strain evidence="4 5">5K138</strain>
    </source>
</reference>
<dbReference type="AlphaFoldDB" id="A0A4R5DXU0"/>
<sequence length="339" mass="34502">MFFDGSLDDPNALSVIDPVLRDVAGWGAQVRLAESAAADVLGSLDGGGDRPRAVIAGGADGRLFRAVLEPICPVPFVAWPHRGLPGWAGPLDLVILVCPHGVGEDEISAVAEARRRGCALLVTAPERSPMRDAAAGRGTTFIPAGSTDATALAVPMLHALHLLGLGPQVDAEPVAAALDDVAERCGPSVPVDVNPAKELALGLADDVPVVWGGSVLAARAARRVAEALRSASGRPAVAGDADQLVPLLAGAPEPDLFADPFEDGPATTTRPALVILDDGADTDPAVAERARLDDAASSAGVRVQEVRAVEGPDIGRFAALLATGRFAAAYLALGLGRPA</sequence>
<organism evidence="4 5">
    <name type="scientific">Jiangella asiatica</name>
    <dbReference type="NCBI Taxonomy" id="2530372"/>
    <lineage>
        <taxon>Bacteria</taxon>
        <taxon>Bacillati</taxon>
        <taxon>Actinomycetota</taxon>
        <taxon>Actinomycetes</taxon>
        <taxon>Jiangellales</taxon>
        <taxon>Jiangellaceae</taxon>
        <taxon>Jiangella</taxon>
    </lineage>
</organism>